<evidence type="ECO:0000256" key="2">
    <source>
        <dbReference type="ARBA" id="ARBA00022679"/>
    </source>
</evidence>
<dbReference type="GO" id="GO:0005737">
    <property type="term" value="C:cytoplasm"/>
    <property type="evidence" value="ECO:0007669"/>
    <property type="project" value="TreeGrafter"/>
</dbReference>
<dbReference type="InterPro" id="IPR052969">
    <property type="entry name" value="Thr-specific_kinase-like"/>
</dbReference>
<dbReference type="EMBL" id="CAJJDN010000022">
    <property type="protein sequence ID" value="CAD8067314.1"/>
    <property type="molecule type" value="Genomic_DNA"/>
</dbReference>
<dbReference type="InterPro" id="IPR004166">
    <property type="entry name" value="a-kinase_dom"/>
</dbReference>
<feature type="domain" description="Alpha-type protein kinase" evidence="7">
    <location>
        <begin position="570"/>
        <end position="810"/>
    </location>
</feature>
<evidence type="ECO:0000313" key="9">
    <source>
        <dbReference type="Proteomes" id="UP000692954"/>
    </source>
</evidence>
<keyword evidence="1" id="KW-0723">Serine/threonine-protein kinase</keyword>
<keyword evidence="4" id="KW-0175">Coiled coil</keyword>
<evidence type="ECO:0000256" key="1">
    <source>
        <dbReference type="ARBA" id="ARBA00022527"/>
    </source>
</evidence>
<evidence type="ECO:0000256" key="3">
    <source>
        <dbReference type="ARBA" id="ARBA00022777"/>
    </source>
</evidence>
<evidence type="ECO:0000256" key="5">
    <source>
        <dbReference type="SAM" id="MobiDB-lite"/>
    </source>
</evidence>
<proteinExistence type="predicted"/>
<dbReference type="CDD" id="cd04515">
    <property type="entry name" value="Alpha_kinase"/>
    <property type="match status" value="1"/>
</dbReference>
<dbReference type="OrthoDB" id="422053at2759"/>
<feature type="region of interest" description="Disordered" evidence="5">
    <location>
        <begin position="195"/>
        <end position="238"/>
    </location>
</feature>
<feature type="compositionally biased region" description="Basic and acidic residues" evidence="5">
    <location>
        <begin position="195"/>
        <end position="219"/>
    </location>
</feature>
<dbReference type="InterPro" id="IPR002035">
    <property type="entry name" value="VWF_A"/>
</dbReference>
<dbReference type="Proteomes" id="UP000692954">
    <property type="component" value="Unassembled WGS sequence"/>
</dbReference>
<gene>
    <name evidence="8" type="ORF">PSON_ATCC_30995.1.T0220384</name>
</gene>
<evidence type="ECO:0000259" key="7">
    <source>
        <dbReference type="PROSITE" id="PS51158"/>
    </source>
</evidence>
<dbReference type="PROSITE" id="PS50234">
    <property type="entry name" value="VWFA"/>
    <property type="match status" value="1"/>
</dbReference>
<keyword evidence="2" id="KW-0808">Transferase</keyword>
<dbReference type="GO" id="GO:0004674">
    <property type="term" value="F:protein serine/threonine kinase activity"/>
    <property type="evidence" value="ECO:0007669"/>
    <property type="project" value="UniProtKB-KW"/>
</dbReference>
<organism evidence="8 9">
    <name type="scientific">Paramecium sonneborni</name>
    <dbReference type="NCBI Taxonomy" id="65129"/>
    <lineage>
        <taxon>Eukaryota</taxon>
        <taxon>Sar</taxon>
        <taxon>Alveolata</taxon>
        <taxon>Ciliophora</taxon>
        <taxon>Intramacronucleata</taxon>
        <taxon>Oligohymenophorea</taxon>
        <taxon>Peniculida</taxon>
        <taxon>Parameciidae</taxon>
        <taxon>Paramecium</taxon>
    </lineage>
</organism>
<evidence type="ECO:0000313" key="8">
    <source>
        <dbReference type="EMBL" id="CAD8067314.1"/>
    </source>
</evidence>
<dbReference type="PANTHER" id="PTHR47763:SF1">
    <property type="entry name" value="DUF659 DOMAIN-CONTAINING PROTEIN"/>
    <property type="match status" value="1"/>
</dbReference>
<dbReference type="PROSITE" id="PS51158">
    <property type="entry name" value="ALPHA_KINASE"/>
    <property type="match status" value="1"/>
</dbReference>
<dbReference type="GO" id="GO:0005524">
    <property type="term" value="F:ATP binding"/>
    <property type="evidence" value="ECO:0007669"/>
    <property type="project" value="InterPro"/>
</dbReference>
<evidence type="ECO:0000259" key="6">
    <source>
        <dbReference type="PROSITE" id="PS50234"/>
    </source>
</evidence>
<keyword evidence="3" id="KW-0418">Kinase</keyword>
<feature type="domain" description="VWFA" evidence="6">
    <location>
        <begin position="309"/>
        <end position="506"/>
    </location>
</feature>
<name>A0A8S1LXE6_9CILI</name>
<dbReference type="AlphaFoldDB" id="A0A8S1LXE6"/>
<dbReference type="PANTHER" id="PTHR47763">
    <property type="entry name" value="ALPHA-PROTEIN KINASE VWKA"/>
    <property type="match status" value="1"/>
</dbReference>
<feature type="coiled-coil region" evidence="4">
    <location>
        <begin position="6"/>
        <end position="54"/>
    </location>
</feature>
<evidence type="ECO:0000256" key="4">
    <source>
        <dbReference type="SAM" id="Coils"/>
    </source>
</evidence>
<keyword evidence="9" id="KW-1185">Reference proteome</keyword>
<dbReference type="Pfam" id="PF02816">
    <property type="entry name" value="Alpha_kinase"/>
    <property type="match status" value="1"/>
</dbReference>
<comment type="caution">
    <text evidence="8">The sequence shown here is derived from an EMBL/GenBank/DDBJ whole genome shotgun (WGS) entry which is preliminary data.</text>
</comment>
<protein>
    <submittedName>
        <fullName evidence="8">Uncharacterized protein</fullName>
    </submittedName>
</protein>
<feature type="coiled-coil region" evidence="4">
    <location>
        <begin position="513"/>
        <end position="540"/>
    </location>
</feature>
<reference evidence="8" key="1">
    <citation type="submission" date="2021-01" db="EMBL/GenBank/DDBJ databases">
        <authorList>
            <consortium name="Genoscope - CEA"/>
            <person name="William W."/>
        </authorList>
    </citation>
    <scope>NUCLEOTIDE SEQUENCE</scope>
</reference>
<accession>A0A8S1LXE6</accession>
<sequence length="811" mass="95292">MNTQNLQDDDNDIVLVKRRVNQLEKELTFFKKQNEDLKNELDEANIRIANFIKLQEELSLKYKNQAEIVQMLEADRIRQFQMKNPQIDQSKGQIVEQYDIEYQIKDYKSRVEERLKKAIEDKNIELNSRFNEFTKNIEEKWKKEQREYFLKYQKDLKNKELLIEEKLKEISEKITENNNLKFQIDKLQIELKEPQKEAQKDAQKEAQNKPQKKVERQASGEEATQYYPSGGKTEEKYIAQNNINKREVNKKIEEEEERQKQLEQQEQRRQEQLIIAKQLKDKEQREIEEKKKVFKEMFQQIQKSHGIIEICFLVDITGSMDPYKEQARQCIKGSIEQIKKYTQKETRWSVVGYQDFSELKTLGGKYKELQFTDNLNNVEKFLDQLVCQGGGDAAEDIRGGIKQMVQLEWIKQFKLAILICDAPTHGQRYNGGVSDRYPKEDIEDAINLLIEKNIFLLAIQFQKTTQIMFEEIKKIYQAKGKTELLIIENAESVEISKLSNLFINLISNATQSLTQINNSASKINNRKNQKKQEIVSAMENLCKNTTDIVNFDKDPKIPTVPISFKVYRVELLKQSLEKNISDIKQLKLDTDFQTFEEPGIWKCIRTVNPFAEGSVKQVFLMKKEDTPTELYAIKMPLGDQTYKSKEEAIKDCRSHLIAKCFLQKFIKDMEKANMDTDKKINILNIQYSNFLVLQDSSKSDSFWVAERYFIGEFIKYNNNGAFILNDSAMEINHFAQAFSIYSYFQSSYNYMICDIQGIGQFFTDPALNTKEGKFDETDMGYEGIKDFLGTYQGRRHLGQEYLRVLNLNINL</sequence>
<dbReference type="SMART" id="SM00811">
    <property type="entry name" value="Alpha_kinase"/>
    <property type="match status" value="1"/>
</dbReference>
<feature type="coiled-coil region" evidence="4">
    <location>
        <begin position="238"/>
        <end position="300"/>
    </location>
</feature>